<comment type="similarity">
    <text evidence="1">Belongs to the zinc-containing alcohol dehydrogenase family.</text>
</comment>
<dbReference type="PANTHER" id="PTHR45348">
    <property type="entry name" value="HYPOTHETICAL OXIDOREDUCTASE (EUROFUNG)"/>
    <property type="match status" value="1"/>
</dbReference>
<dbReference type="OrthoDB" id="8068875at2759"/>
<dbReference type="InterPro" id="IPR020843">
    <property type="entry name" value="ER"/>
</dbReference>
<proteinExistence type="inferred from homology"/>
<evidence type="ECO:0000259" key="3">
    <source>
        <dbReference type="SMART" id="SM00829"/>
    </source>
</evidence>
<gene>
    <name evidence="4" type="ORF">PSALAMII_LOCUS6161</name>
</gene>
<dbReference type="InterPro" id="IPR013154">
    <property type="entry name" value="ADH-like_N"/>
</dbReference>
<organism evidence="4 5">
    <name type="scientific">Penicillium salamii</name>
    <dbReference type="NCBI Taxonomy" id="1612424"/>
    <lineage>
        <taxon>Eukaryota</taxon>
        <taxon>Fungi</taxon>
        <taxon>Dikarya</taxon>
        <taxon>Ascomycota</taxon>
        <taxon>Pezizomycotina</taxon>
        <taxon>Eurotiomycetes</taxon>
        <taxon>Eurotiomycetidae</taxon>
        <taxon>Eurotiales</taxon>
        <taxon>Aspergillaceae</taxon>
        <taxon>Penicillium</taxon>
    </lineage>
</organism>
<dbReference type="EMBL" id="CAJVPG010000266">
    <property type="protein sequence ID" value="CAG8385380.1"/>
    <property type="molecule type" value="Genomic_DNA"/>
</dbReference>
<sequence length="386" mass="41732">MICDPIRIKYICPCHYVRTGSLHQNDRTGFVSPPADIAVSQTQTGQRATAPTNTQCRPSASRGIACRTESNRRYVKHLISHRQGSRAAVQCFDSNAFGDGAVLGCDFVGQVTELGDGVTRLVPGDIVAGLIWGGEIPGLGGYSQYSIADQRISFKVPDNISRAEASSVPLAATTAWLALFSEGCLNIDRSKAGTNVLIWGGSSSVGLYAIQLASIFGLNVITTCSPRNADLVRSYGAQHVFDYNDPDVIANITKAAPDIQHVFDTIGDKTSSGQSSQAFGDRPGNLCTVRPGKANTEYVTANTHVTDVLVWTAFLKDHGYGEFHWPASQKDHELASELFERLPSWLAQGQVKPNKAKIFHGLESVAQGFQEYRDGGVSAYKIVYEI</sequence>
<dbReference type="InterPro" id="IPR036291">
    <property type="entry name" value="NAD(P)-bd_dom_sf"/>
</dbReference>
<keyword evidence="5" id="KW-1185">Reference proteome</keyword>
<dbReference type="PANTHER" id="PTHR45348:SF2">
    <property type="entry name" value="ZINC-TYPE ALCOHOL DEHYDROGENASE-LIKE PROTEIN C2E1P3.01"/>
    <property type="match status" value="1"/>
</dbReference>
<dbReference type="Pfam" id="PF00107">
    <property type="entry name" value="ADH_zinc_N"/>
    <property type="match status" value="1"/>
</dbReference>
<dbReference type="Gene3D" id="3.40.50.720">
    <property type="entry name" value="NAD(P)-binding Rossmann-like Domain"/>
    <property type="match status" value="1"/>
</dbReference>
<dbReference type="Gene3D" id="3.90.180.10">
    <property type="entry name" value="Medium-chain alcohol dehydrogenases, catalytic domain"/>
    <property type="match status" value="1"/>
</dbReference>
<evidence type="ECO:0000256" key="2">
    <source>
        <dbReference type="ARBA" id="ARBA00023002"/>
    </source>
</evidence>
<dbReference type="GO" id="GO:0016651">
    <property type="term" value="F:oxidoreductase activity, acting on NAD(P)H"/>
    <property type="evidence" value="ECO:0007669"/>
    <property type="project" value="InterPro"/>
</dbReference>
<name>A0A9W4J989_9EURO</name>
<dbReference type="InterPro" id="IPR047122">
    <property type="entry name" value="Trans-enoyl_RdTase-like"/>
</dbReference>
<dbReference type="AlphaFoldDB" id="A0A9W4J989"/>
<protein>
    <recommendedName>
        <fullName evidence="3">Enoyl reductase (ER) domain-containing protein</fullName>
    </recommendedName>
</protein>
<accession>A0A9W4J989</accession>
<keyword evidence="2" id="KW-0560">Oxidoreductase</keyword>
<dbReference type="Pfam" id="PF08240">
    <property type="entry name" value="ADH_N"/>
    <property type="match status" value="1"/>
</dbReference>
<evidence type="ECO:0000256" key="1">
    <source>
        <dbReference type="ARBA" id="ARBA00008072"/>
    </source>
</evidence>
<dbReference type="InterPro" id="IPR013149">
    <property type="entry name" value="ADH-like_C"/>
</dbReference>
<dbReference type="InterPro" id="IPR011032">
    <property type="entry name" value="GroES-like_sf"/>
</dbReference>
<dbReference type="SMART" id="SM00829">
    <property type="entry name" value="PKS_ER"/>
    <property type="match status" value="1"/>
</dbReference>
<dbReference type="CDD" id="cd08249">
    <property type="entry name" value="enoyl_reductase_like"/>
    <property type="match status" value="1"/>
</dbReference>
<reference evidence="4" key="1">
    <citation type="submission" date="2021-07" db="EMBL/GenBank/DDBJ databases">
        <authorList>
            <person name="Branca A.L. A."/>
        </authorList>
    </citation>
    <scope>NUCLEOTIDE SEQUENCE</scope>
</reference>
<comment type="caution">
    <text evidence="4">The sequence shown here is derived from an EMBL/GenBank/DDBJ whole genome shotgun (WGS) entry which is preliminary data.</text>
</comment>
<dbReference type="Proteomes" id="UP001152649">
    <property type="component" value="Unassembled WGS sequence"/>
</dbReference>
<feature type="domain" description="Enoyl reductase (ER)" evidence="3">
    <location>
        <begin position="67"/>
        <end position="377"/>
    </location>
</feature>
<dbReference type="SUPFAM" id="SSF50129">
    <property type="entry name" value="GroES-like"/>
    <property type="match status" value="1"/>
</dbReference>
<evidence type="ECO:0000313" key="5">
    <source>
        <dbReference type="Proteomes" id="UP001152649"/>
    </source>
</evidence>
<evidence type="ECO:0000313" key="4">
    <source>
        <dbReference type="EMBL" id="CAG8385380.1"/>
    </source>
</evidence>
<dbReference type="SUPFAM" id="SSF51735">
    <property type="entry name" value="NAD(P)-binding Rossmann-fold domains"/>
    <property type="match status" value="1"/>
</dbReference>